<dbReference type="SUPFAM" id="SSF57716">
    <property type="entry name" value="Glucocorticoid receptor-like (DNA-binding domain)"/>
    <property type="match status" value="1"/>
</dbReference>
<feature type="region of interest" description="Disordered" evidence="6">
    <location>
        <begin position="34"/>
        <end position="155"/>
    </location>
</feature>
<sequence length="155" mass="17101">MTYEIEYAKSACASCKGPKNGCSEDRKIKKGELRLGTKVESNSFTSAGSADQIPGFNDLHDEDQERMKKVFEEGNISEKEGGKNDDDDDDESDKKKKPAVKKSKATAMESKKVGRPKKQKAEEEKAEGEGDANEAGPKMSNEDPAEEKPKKRVKK</sequence>
<feature type="compositionally biased region" description="Basic residues" evidence="6">
    <location>
        <begin position="95"/>
        <end position="104"/>
    </location>
</feature>
<evidence type="ECO:0000256" key="4">
    <source>
        <dbReference type="ARBA" id="ARBA00022833"/>
    </source>
</evidence>
<evidence type="ECO:0000313" key="9">
    <source>
        <dbReference type="Proteomes" id="UP000268093"/>
    </source>
</evidence>
<dbReference type="EMBL" id="RBNI01017503">
    <property type="protein sequence ID" value="RUP02212.1"/>
    <property type="molecule type" value="Genomic_DNA"/>
</dbReference>
<dbReference type="GO" id="GO:0008270">
    <property type="term" value="F:zinc ion binding"/>
    <property type="evidence" value="ECO:0007669"/>
    <property type="project" value="UniProtKB-KW"/>
</dbReference>
<dbReference type="SMART" id="SM01336">
    <property type="entry name" value="zf-PARP"/>
    <property type="match status" value="1"/>
</dbReference>
<keyword evidence="3" id="KW-0863">Zinc-finger</keyword>
<evidence type="ECO:0000256" key="1">
    <source>
        <dbReference type="ARBA" id="ARBA00004123"/>
    </source>
</evidence>
<evidence type="ECO:0000256" key="6">
    <source>
        <dbReference type="SAM" id="MobiDB-lite"/>
    </source>
</evidence>
<dbReference type="Gene3D" id="3.30.1740.10">
    <property type="entry name" value="Zinc finger, PARP-type"/>
    <property type="match status" value="1"/>
</dbReference>
<keyword evidence="4" id="KW-0862">Zinc</keyword>
<evidence type="ECO:0000256" key="3">
    <source>
        <dbReference type="ARBA" id="ARBA00022771"/>
    </source>
</evidence>
<dbReference type="OrthoDB" id="429950at2759"/>
<dbReference type="Proteomes" id="UP000268093">
    <property type="component" value="Unassembled WGS sequence"/>
</dbReference>
<comment type="caution">
    <text evidence="8">The sequence shown here is derived from an EMBL/GenBank/DDBJ whole genome shotgun (WGS) entry which is preliminary data.</text>
</comment>
<feature type="domain" description="PARP-type" evidence="7">
    <location>
        <begin position="3"/>
        <end position="101"/>
    </location>
</feature>
<feature type="compositionally biased region" description="Basic and acidic residues" evidence="6">
    <location>
        <begin position="63"/>
        <end position="84"/>
    </location>
</feature>
<dbReference type="AlphaFoldDB" id="A0A433AHR4"/>
<keyword evidence="5" id="KW-0539">Nucleus</keyword>
<protein>
    <recommendedName>
        <fullName evidence="7">PARP-type domain-containing protein</fullName>
    </recommendedName>
</protein>
<evidence type="ECO:0000256" key="5">
    <source>
        <dbReference type="ARBA" id="ARBA00023242"/>
    </source>
</evidence>
<name>A0A433AHR4_9FUNG</name>
<gene>
    <name evidence="8" type="ORF">BC936DRAFT_140641</name>
</gene>
<keyword evidence="9" id="KW-1185">Reference proteome</keyword>
<accession>A0A433AHR4</accession>
<reference evidence="8 9" key="1">
    <citation type="journal article" date="2018" name="New Phytol.">
        <title>Phylogenomics of Endogonaceae and evolution of mycorrhizas within Mucoromycota.</title>
        <authorList>
            <person name="Chang Y."/>
            <person name="Desiro A."/>
            <person name="Na H."/>
            <person name="Sandor L."/>
            <person name="Lipzen A."/>
            <person name="Clum A."/>
            <person name="Barry K."/>
            <person name="Grigoriev I.V."/>
            <person name="Martin F.M."/>
            <person name="Stajich J.E."/>
            <person name="Smith M.E."/>
            <person name="Bonito G."/>
            <person name="Spatafora J.W."/>
        </authorList>
    </citation>
    <scope>NUCLEOTIDE SEQUENCE [LARGE SCALE GENOMIC DNA]</scope>
    <source>
        <strain evidence="8 9">GMNB39</strain>
    </source>
</reference>
<dbReference type="GO" id="GO:0005634">
    <property type="term" value="C:nucleus"/>
    <property type="evidence" value="ECO:0007669"/>
    <property type="project" value="UniProtKB-SubCell"/>
</dbReference>
<dbReference type="GO" id="GO:0003677">
    <property type="term" value="F:DNA binding"/>
    <property type="evidence" value="ECO:0007669"/>
    <property type="project" value="InterPro"/>
</dbReference>
<comment type="subcellular location">
    <subcellularLocation>
        <location evidence="1">Nucleus</location>
    </subcellularLocation>
</comment>
<evidence type="ECO:0000259" key="7">
    <source>
        <dbReference type="PROSITE" id="PS50064"/>
    </source>
</evidence>
<evidence type="ECO:0000256" key="2">
    <source>
        <dbReference type="ARBA" id="ARBA00022723"/>
    </source>
</evidence>
<keyword evidence="2" id="KW-0479">Metal-binding</keyword>
<dbReference type="InterPro" id="IPR036957">
    <property type="entry name" value="Znf_PARP_sf"/>
</dbReference>
<evidence type="ECO:0000313" key="8">
    <source>
        <dbReference type="EMBL" id="RUP02212.1"/>
    </source>
</evidence>
<dbReference type="InterPro" id="IPR001510">
    <property type="entry name" value="Znf_PARP"/>
</dbReference>
<organism evidence="8 9">
    <name type="scientific">Jimgerdemannia flammicorona</name>
    <dbReference type="NCBI Taxonomy" id="994334"/>
    <lineage>
        <taxon>Eukaryota</taxon>
        <taxon>Fungi</taxon>
        <taxon>Fungi incertae sedis</taxon>
        <taxon>Mucoromycota</taxon>
        <taxon>Mucoromycotina</taxon>
        <taxon>Endogonomycetes</taxon>
        <taxon>Endogonales</taxon>
        <taxon>Endogonaceae</taxon>
        <taxon>Jimgerdemannia</taxon>
    </lineage>
</organism>
<proteinExistence type="predicted"/>
<dbReference type="PROSITE" id="PS50064">
    <property type="entry name" value="ZF_PARP_2"/>
    <property type="match status" value="1"/>
</dbReference>
<feature type="compositionally biased region" description="Polar residues" evidence="6">
    <location>
        <begin position="39"/>
        <end position="49"/>
    </location>
</feature>